<accession>A0A2U3KPL5</accession>
<feature type="transmembrane region" description="Helical" evidence="1">
    <location>
        <begin position="73"/>
        <end position="96"/>
    </location>
</feature>
<keyword evidence="1" id="KW-0812">Transmembrane</keyword>
<name>A0A2U3KPL5_9BACT</name>
<protein>
    <submittedName>
        <fullName evidence="2">Uncharacterized protein</fullName>
    </submittedName>
</protein>
<sequence>MTPSMRWSCRVYATLLLLYPSTLRRQFGQEMIEVFADQMRDACQTDGWVGGMGVWSCVGREVLRTALCSHLQVIGISFVSGLTALGLLCTFFWATFAPH</sequence>
<organism evidence="2 3">
    <name type="scientific">Candidatus Sulfotelmatobacter kueseliae</name>
    <dbReference type="NCBI Taxonomy" id="2042962"/>
    <lineage>
        <taxon>Bacteria</taxon>
        <taxon>Pseudomonadati</taxon>
        <taxon>Acidobacteriota</taxon>
        <taxon>Terriglobia</taxon>
        <taxon>Terriglobales</taxon>
        <taxon>Candidatus Korobacteraceae</taxon>
        <taxon>Candidatus Sulfotelmatobacter</taxon>
    </lineage>
</organism>
<proteinExistence type="predicted"/>
<evidence type="ECO:0000313" key="3">
    <source>
        <dbReference type="Proteomes" id="UP000238701"/>
    </source>
</evidence>
<gene>
    <name evidence="2" type="ORF">SBA1_370004</name>
</gene>
<dbReference type="Proteomes" id="UP000238701">
    <property type="component" value="Unassembled WGS sequence"/>
</dbReference>
<dbReference type="AlphaFoldDB" id="A0A2U3KPL5"/>
<dbReference type="EMBL" id="OMOD01000130">
    <property type="protein sequence ID" value="SPF41616.1"/>
    <property type="molecule type" value="Genomic_DNA"/>
</dbReference>
<evidence type="ECO:0000313" key="2">
    <source>
        <dbReference type="EMBL" id="SPF41616.1"/>
    </source>
</evidence>
<evidence type="ECO:0000256" key="1">
    <source>
        <dbReference type="SAM" id="Phobius"/>
    </source>
</evidence>
<keyword evidence="1" id="KW-0472">Membrane</keyword>
<reference evidence="3" key="1">
    <citation type="submission" date="2018-02" db="EMBL/GenBank/DDBJ databases">
        <authorList>
            <person name="Hausmann B."/>
        </authorList>
    </citation>
    <scope>NUCLEOTIDE SEQUENCE [LARGE SCALE GENOMIC DNA]</scope>
    <source>
        <strain evidence="3">Peat soil MAG SbA1</strain>
    </source>
</reference>
<keyword evidence="1" id="KW-1133">Transmembrane helix</keyword>